<sequence>MELLGPNAIRESLSKLANEIENLSKNGSALEQSIAMNRRKNGLLSKDVQELKRRTDDQTNLLNREENKIFKNARELAEIEDEINQIEVELVEMTAEKTNLQNELNSRIETIKEGELLLGLYEGCVGIFK</sequence>
<dbReference type="EMBL" id="AKIJ01000005">
    <property type="protein sequence ID" value="KFG25228.1"/>
    <property type="molecule type" value="Genomic_DNA"/>
</dbReference>
<reference evidence="2" key="1">
    <citation type="submission" date="2011-03" db="EMBL/GenBank/DDBJ databases">
        <title>The Genome Sequence of Nematocida sp1 strain ERTm2.</title>
        <authorList>
            <consortium name="The Broad Institute Genome Sequencing Platform"/>
            <consortium name="The Broad Institute Genome Sequencing Center for Infectious Disease"/>
            <person name="Cuomo C."/>
            <person name="Troemel E."/>
            <person name="Young S.K."/>
            <person name="Zeng Q."/>
            <person name="Gargeya S."/>
            <person name="Fitzgerald M."/>
            <person name="Haas B."/>
            <person name="Abouelleil A."/>
            <person name="Alvarado L."/>
            <person name="Arachchi H.M."/>
            <person name="Berlin A."/>
            <person name="Brown A."/>
            <person name="Chapman S.B."/>
            <person name="Chen Z."/>
            <person name="Dunbar C."/>
            <person name="Freedman E."/>
            <person name="Gearin G."/>
            <person name="Gellesch M."/>
            <person name="Goldberg J."/>
            <person name="Griggs A."/>
            <person name="Gujja S."/>
            <person name="Heilman E.R."/>
            <person name="Heiman D."/>
            <person name="Howarth C."/>
            <person name="Larson L."/>
            <person name="Lui A."/>
            <person name="MacDonald P.J.P."/>
            <person name="Mehta T."/>
            <person name="Montmayeur A."/>
            <person name="Murphy C."/>
            <person name="Neiman D."/>
            <person name="Pearson M."/>
            <person name="Priest M."/>
            <person name="Roberts A."/>
            <person name="Saif S."/>
            <person name="Shea T."/>
            <person name="Shenoy N."/>
            <person name="Sisk P."/>
            <person name="Stolte C."/>
            <person name="Sykes S."/>
            <person name="White J."/>
            <person name="Yandava C."/>
            <person name="Wortman J."/>
            <person name="Nusbaum C."/>
            <person name="Birren B."/>
        </authorList>
    </citation>
    <scope>NUCLEOTIDE SEQUENCE</scope>
    <source>
        <strain evidence="2">ERTm2</strain>
    </source>
</reference>
<feature type="coiled-coil region" evidence="1">
    <location>
        <begin position="13"/>
        <end position="103"/>
    </location>
</feature>
<reference evidence="3 4" key="3">
    <citation type="journal article" date="2014" name="Genome Announc.">
        <title>Genome Sequence of the Microsporidian Species Nematocida sp1 Strain ERTm6 (ATCC PRA-372).</title>
        <authorList>
            <person name="Bakowski M.A."/>
            <person name="Priest M."/>
            <person name="Young S."/>
            <person name="Cuomo C.A."/>
            <person name="Troemel E.R."/>
        </authorList>
    </citation>
    <scope>NUCLEOTIDE SEQUENCE [LARGE SCALE GENOMIC DNA]</scope>
    <source>
        <strain evidence="3 4">ERTm6</strain>
    </source>
</reference>
<keyword evidence="4" id="KW-1185">Reference proteome</keyword>
<proteinExistence type="predicted"/>
<dbReference type="AlphaFoldDB" id="H8ZD09"/>
<accession>A0A086IZB0</accession>
<gene>
    <name evidence="2" type="ORF">NERG_01156</name>
    <name evidence="3" type="ORF">NESG_01997</name>
</gene>
<evidence type="ECO:0000313" key="4">
    <source>
        <dbReference type="Proteomes" id="UP000054524"/>
    </source>
</evidence>
<dbReference type="HOGENOM" id="CLU_1949387_0_0_1"/>
<name>H8ZD09_NEMA1</name>
<evidence type="ECO:0000313" key="2">
    <source>
        <dbReference type="EMBL" id="EHY65549.1"/>
    </source>
</evidence>
<keyword evidence="1" id="KW-0175">Coiled coil</keyword>
<protein>
    <submittedName>
        <fullName evidence="2">Uncharacterized protein</fullName>
    </submittedName>
</protein>
<dbReference type="EMBL" id="JH604635">
    <property type="protein sequence ID" value="EHY65549.1"/>
    <property type="molecule type" value="Genomic_DNA"/>
</dbReference>
<reference evidence="3" key="2">
    <citation type="submission" date="2012-10" db="EMBL/GenBank/DDBJ databases">
        <authorList>
            <consortium name="The Broad Institute Genome Sequencing Platform"/>
            <consortium name="The Broad Institute Genome Sequencing Center for Infectious Disease"/>
            <person name="Cuomo C."/>
            <person name="Troemel E."/>
            <person name="Walker B."/>
            <person name="Young S.K."/>
            <person name="Zeng Q."/>
            <person name="Gargeya S."/>
            <person name="Fitzgerald M."/>
            <person name="Haas B."/>
            <person name="Abouelleil A."/>
            <person name="Alvarado L."/>
            <person name="Arachchi H.M."/>
            <person name="Berlin A.M."/>
            <person name="Chapman S.B."/>
            <person name="Goldberg J."/>
            <person name="Griggs A."/>
            <person name="Gujja S."/>
            <person name="Hansen M."/>
            <person name="Howarth C."/>
            <person name="Imamovic A."/>
            <person name="Larimer J."/>
            <person name="McCowan C."/>
            <person name="Murphy C."/>
            <person name="Neiman D."/>
            <person name="Pearson M."/>
            <person name="Priest M."/>
            <person name="Roberts A."/>
            <person name="Saif S."/>
            <person name="Shea T."/>
            <person name="Sisk P."/>
            <person name="Sykes S."/>
            <person name="Wortman J."/>
            <person name="Nusbaum C."/>
            <person name="Birren B."/>
        </authorList>
    </citation>
    <scope>NUCLEOTIDE SEQUENCE</scope>
    <source>
        <strain evidence="3">ERTm6</strain>
    </source>
</reference>
<dbReference type="Proteomes" id="UP000005622">
    <property type="component" value="Unassembled WGS sequence"/>
</dbReference>
<dbReference type="Proteomes" id="UP000054524">
    <property type="component" value="Unassembled WGS sequence"/>
</dbReference>
<accession>H8ZD09</accession>
<organism evidence="2">
    <name type="scientific">Nematocida ausubeli (strain ATCC PRA-371 / ERTm2)</name>
    <name type="common">Nematode killer fungus</name>
    <dbReference type="NCBI Taxonomy" id="1913371"/>
    <lineage>
        <taxon>Eukaryota</taxon>
        <taxon>Fungi</taxon>
        <taxon>Fungi incertae sedis</taxon>
        <taxon>Microsporidia</taxon>
        <taxon>Nematocida</taxon>
    </lineage>
</organism>
<evidence type="ECO:0000256" key="1">
    <source>
        <dbReference type="SAM" id="Coils"/>
    </source>
</evidence>
<evidence type="ECO:0000313" key="3">
    <source>
        <dbReference type="EMBL" id="KFG25228.1"/>
    </source>
</evidence>